<evidence type="ECO:0000256" key="1">
    <source>
        <dbReference type="SAM" id="SignalP"/>
    </source>
</evidence>
<keyword evidence="3" id="KW-1185">Reference proteome</keyword>
<keyword evidence="1" id="KW-0732">Signal</keyword>
<comment type="caution">
    <text evidence="2">The sequence shown here is derived from an EMBL/GenBank/DDBJ whole genome shotgun (WGS) entry which is preliminary data.</text>
</comment>
<accession>A0A9W6SSI5</accession>
<dbReference type="AlphaFoldDB" id="A0A9W6SSI5"/>
<organism evidence="2 3">
    <name type="scientific">Actinorhabdospora filicis</name>
    <dbReference type="NCBI Taxonomy" id="1785913"/>
    <lineage>
        <taxon>Bacteria</taxon>
        <taxon>Bacillati</taxon>
        <taxon>Actinomycetota</taxon>
        <taxon>Actinomycetes</taxon>
        <taxon>Micromonosporales</taxon>
        <taxon>Micromonosporaceae</taxon>
        <taxon>Actinorhabdospora</taxon>
    </lineage>
</organism>
<dbReference type="EMBL" id="BSTX01000006">
    <property type="protein sequence ID" value="GLZ81492.1"/>
    <property type="molecule type" value="Genomic_DNA"/>
</dbReference>
<gene>
    <name evidence="2" type="ORF">Afil01_62990</name>
</gene>
<evidence type="ECO:0000313" key="2">
    <source>
        <dbReference type="EMBL" id="GLZ81492.1"/>
    </source>
</evidence>
<reference evidence="2" key="1">
    <citation type="submission" date="2023-03" db="EMBL/GenBank/DDBJ databases">
        <title>Actinorhabdospora filicis NBRC 111898.</title>
        <authorList>
            <person name="Ichikawa N."/>
            <person name="Sato H."/>
            <person name="Tonouchi N."/>
        </authorList>
    </citation>
    <scope>NUCLEOTIDE SEQUENCE</scope>
    <source>
        <strain evidence="2">NBRC 111898</strain>
    </source>
</reference>
<protein>
    <submittedName>
        <fullName evidence="2">Uncharacterized protein</fullName>
    </submittedName>
</protein>
<dbReference type="Proteomes" id="UP001165079">
    <property type="component" value="Unassembled WGS sequence"/>
</dbReference>
<proteinExistence type="predicted"/>
<sequence length="91" mass="10069">MYRVMITLLCLGALAGSAPVRTTGCGPVQPRWMRFRVNTPAHALPAGGSPVRVRFSTPQIVDGECVSAAGNHWWRLDMGTHHLYVYDGYRL</sequence>
<evidence type="ECO:0000313" key="3">
    <source>
        <dbReference type="Proteomes" id="UP001165079"/>
    </source>
</evidence>
<name>A0A9W6SSI5_9ACTN</name>
<feature type="chain" id="PRO_5040835487" evidence="1">
    <location>
        <begin position="16"/>
        <end position="91"/>
    </location>
</feature>
<feature type="signal peptide" evidence="1">
    <location>
        <begin position="1"/>
        <end position="15"/>
    </location>
</feature>